<evidence type="ECO:0000256" key="1">
    <source>
        <dbReference type="ARBA" id="ARBA00004651"/>
    </source>
</evidence>
<keyword evidence="6 7" id="KW-0472">Membrane</keyword>
<dbReference type="GO" id="GO:0016887">
    <property type="term" value="F:ATP hydrolysis activity"/>
    <property type="evidence" value="ECO:0007669"/>
    <property type="project" value="InterPro"/>
</dbReference>
<dbReference type="PROSITE" id="PS50929">
    <property type="entry name" value="ABC_TM1F"/>
    <property type="match status" value="1"/>
</dbReference>
<dbReference type="Gene3D" id="1.20.1560.10">
    <property type="entry name" value="ABC transporter type 1, transmembrane domain"/>
    <property type="match status" value="1"/>
</dbReference>
<dbReference type="KEGG" id="kal:KALB_4817"/>
<dbReference type="PATRIC" id="fig|1449976.3.peg.4850"/>
<dbReference type="EMBL" id="CP007155">
    <property type="protein sequence ID" value="AHH98179.1"/>
    <property type="molecule type" value="Genomic_DNA"/>
</dbReference>
<dbReference type="CDD" id="cd07346">
    <property type="entry name" value="ABC_6TM_exporters"/>
    <property type="match status" value="1"/>
</dbReference>
<dbReference type="Gene3D" id="3.40.50.300">
    <property type="entry name" value="P-loop containing nucleotide triphosphate hydrolases"/>
    <property type="match status" value="1"/>
</dbReference>
<feature type="transmembrane region" description="Helical" evidence="7">
    <location>
        <begin position="175"/>
        <end position="192"/>
    </location>
</feature>
<keyword evidence="4" id="KW-0067">ATP-binding</keyword>
<evidence type="ECO:0000256" key="7">
    <source>
        <dbReference type="SAM" id="Phobius"/>
    </source>
</evidence>
<dbReference type="InterPro" id="IPR036640">
    <property type="entry name" value="ABC1_TM_sf"/>
</dbReference>
<dbReference type="GO" id="GO:0034040">
    <property type="term" value="F:ATPase-coupled lipid transmembrane transporter activity"/>
    <property type="evidence" value="ECO:0007669"/>
    <property type="project" value="TreeGrafter"/>
</dbReference>
<dbReference type="Pfam" id="PF00005">
    <property type="entry name" value="ABC_tran"/>
    <property type="match status" value="1"/>
</dbReference>
<name>W5WJ50_9PSEU</name>
<dbReference type="AlphaFoldDB" id="W5WJ50"/>
<proteinExistence type="predicted"/>
<dbReference type="InterPro" id="IPR003593">
    <property type="entry name" value="AAA+_ATPase"/>
</dbReference>
<evidence type="ECO:0000256" key="5">
    <source>
        <dbReference type="ARBA" id="ARBA00022989"/>
    </source>
</evidence>
<evidence type="ECO:0000256" key="6">
    <source>
        <dbReference type="ARBA" id="ARBA00023136"/>
    </source>
</evidence>
<evidence type="ECO:0000256" key="4">
    <source>
        <dbReference type="ARBA" id="ARBA00022840"/>
    </source>
</evidence>
<dbReference type="PANTHER" id="PTHR24221:SF654">
    <property type="entry name" value="ATP-BINDING CASSETTE SUB-FAMILY B MEMBER 6"/>
    <property type="match status" value="1"/>
</dbReference>
<evidence type="ECO:0000259" key="8">
    <source>
        <dbReference type="PROSITE" id="PS50893"/>
    </source>
</evidence>
<accession>W5WJ50</accession>
<dbReference type="PROSITE" id="PS00211">
    <property type="entry name" value="ABC_TRANSPORTER_1"/>
    <property type="match status" value="1"/>
</dbReference>
<dbReference type="GO" id="GO:0140359">
    <property type="term" value="F:ABC-type transporter activity"/>
    <property type="evidence" value="ECO:0007669"/>
    <property type="project" value="InterPro"/>
</dbReference>
<reference evidence="10 11" key="1">
    <citation type="journal article" date="2014" name="BMC Genomics">
        <title>Complete genome sequence of producer of the glycopeptide antibiotic Aculeximycin Kutzneria albida DSM 43870T, a representative of minor genus of Pseudonocardiaceae.</title>
        <authorList>
            <person name="Rebets Y."/>
            <person name="Tokovenko B."/>
            <person name="Lushchyk I."/>
            <person name="Ruckert C."/>
            <person name="Zaburannyi N."/>
            <person name="Bechthold A."/>
            <person name="Kalinowski J."/>
            <person name="Luzhetskyy A."/>
        </authorList>
    </citation>
    <scope>NUCLEOTIDE SEQUENCE [LARGE SCALE GENOMIC DNA]</scope>
    <source>
        <strain evidence="10">DSM 43870</strain>
    </source>
</reference>
<dbReference type="SMART" id="SM00382">
    <property type="entry name" value="AAA"/>
    <property type="match status" value="1"/>
</dbReference>
<evidence type="ECO:0000256" key="3">
    <source>
        <dbReference type="ARBA" id="ARBA00022741"/>
    </source>
</evidence>
<evidence type="ECO:0008006" key="12">
    <source>
        <dbReference type="Google" id="ProtNLM"/>
    </source>
</evidence>
<dbReference type="PROSITE" id="PS50893">
    <property type="entry name" value="ABC_TRANSPORTER_2"/>
    <property type="match status" value="1"/>
</dbReference>
<dbReference type="Proteomes" id="UP000019225">
    <property type="component" value="Chromosome"/>
</dbReference>
<organism evidence="10 11">
    <name type="scientific">Kutzneria albida DSM 43870</name>
    <dbReference type="NCBI Taxonomy" id="1449976"/>
    <lineage>
        <taxon>Bacteria</taxon>
        <taxon>Bacillati</taxon>
        <taxon>Actinomycetota</taxon>
        <taxon>Actinomycetes</taxon>
        <taxon>Pseudonocardiales</taxon>
        <taxon>Pseudonocardiaceae</taxon>
        <taxon>Kutzneria</taxon>
    </lineage>
</organism>
<dbReference type="STRING" id="1449976.KALB_4817"/>
<evidence type="ECO:0000313" key="11">
    <source>
        <dbReference type="Proteomes" id="UP000019225"/>
    </source>
</evidence>
<dbReference type="InterPro" id="IPR017871">
    <property type="entry name" value="ABC_transporter-like_CS"/>
</dbReference>
<sequence>MCTVAEALVLSERPKQTAVLRRAWPFLKPHKVILALAIMLSVAATLAMTLFPSVIGWAVNRVEQRDLTGLYAAAGTFAALVVARMVLLRSAELWLARAGERVVASLRDLAVTRLAEAPLRFLEAQRSGDLLRRSTAEIADLASFVRSDLPDLLSVSGYLIFTTVMLLFYSWQLTLVLVFVFLPLAVLTMRWFQRGARVAFAAEAAEKASIAATYREGVQARELLVSRGAQQEWRQRFDRDAGRLRRATLVSEFVVLRTSGVTVAQAVADATILVLGGGLVLAWGMPLSTVAVFVLAMRQLFDSTNQLTSLIGQLQTSRVGLARLLDLLDTTARPKIGSNGVSVPPRGALEASSLHFSYVDGLSVLTDVSCAFPPGSRSALVGPTGSGKTTLAKILAGLYTADGGSVRYCGVPLEQIGPEQLRSRIMLIPQRVHVVTGTLRDNLRLVPSPPTDDRIDWALGELGLREWVQGLPEQLDTPVSATGDTLSAGERQLIGLVRAALVDPAVLILDEATADVDPVTGDRIERALDRLHADRSLIVIAHRQSTIDRLPHAVRLEAGRTKVSS</sequence>
<comment type="subcellular location">
    <subcellularLocation>
        <location evidence="1">Cell membrane</location>
        <topology evidence="1">Multi-pass membrane protein</topology>
    </subcellularLocation>
</comment>
<keyword evidence="5 7" id="KW-1133">Transmembrane helix</keyword>
<dbReference type="PANTHER" id="PTHR24221">
    <property type="entry name" value="ATP-BINDING CASSETTE SUB-FAMILY B"/>
    <property type="match status" value="1"/>
</dbReference>
<dbReference type="eggNOG" id="COG1132">
    <property type="taxonomic scope" value="Bacteria"/>
</dbReference>
<dbReference type="GO" id="GO:0005886">
    <property type="term" value="C:plasma membrane"/>
    <property type="evidence" value="ECO:0007669"/>
    <property type="project" value="UniProtKB-SubCell"/>
</dbReference>
<dbReference type="GO" id="GO:0005524">
    <property type="term" value="F:ATP binding"/>
    <property type="evidence" value="ECO:0007669"/>
    <property type="project" value="UniProtKB-KW"/>
</dbReference>
<protein>
    <recommendedName>
        <fullName evidence="12">ABC transporter ATP-binding protein</fullName>
    </recommendedName>
</protein>
<dbReference type="InterPro" id="IPR011527">
    <property type="entry name" value="ABC1_TM_dom"/>
</dbReference>
<gene>
    <name evidence="10" type="ORF">KALB_4817</name>
</gene>
<dbReference type="SUPFAM" id="SSF52540">
    <property type="entry name" value="P-loop containing nucleoside triphosphate hydrolases"/>
    <property type="match status" value="1"/>
</dbReference>
<dbReference type="SUPFAM" id="SSF90123">
    <property type="entry name" value="ABC transporter transmembrane region"/>
    <property type="match status" value="1"/>
</dbReference>
<evidence type="ECO:0000259" key="9">
    <source>
        <dbReference type="PROSITE" id="PS50929"/>
    </source>
</evidence>
<feature type="transmembrane region" description="Helical" evidence="7">
    <location>
        <begin position="32"/>
        <end position="58"/>
    </location>
</feature>
<feature type="domain" description="ABC transporter" evidence="8">
    <location>
        <begin position="349"/>
        <end position="565"/>
    </location>
</feature>
<dbReference type="InterPro" id="IPR027417">
    <property type="entry name" value="P-loop_NTPase"/>
</dbReference>
<evidence type="ECO:0000313" key="10">
    <source>
        <dbReference type="EMBL" id="AHH98179.1"/>
    </source>
</evidence>
<evidence type="ECO:0000256" key="2">
    <source>
        <dbReference type="ARBA" id="ARBA00022692"/>
    </source>
</evidence>
<keyword evidence="11" id="KW-1185">Reference proteome</keyword>
<feature type="transmembrane region" description="Helical" evidence="7">
    <location>
        <begin position="70"/>
        <end position="87"/>
    </location>
</feature>
<dbReference type="HOGENOM" id="CLU_000604_84_4_11"/>
<keyword evidence="2 7" id="KW-0812">Transmembrane</keyword>
<dbReference type="InterPro" id="IPR003439">
    <property type="entry name" value="ABC_transporter-like_ATP-bd"/>
</dbReference>
<keyword evidence="3" id="KW-0547">Nucleotide-binding</keyword>
<dbReference type="InterPro" id="IPR039421">
    <property type="entry name" value="Type_1_exporter"/>
</dbReference>
<dbReference type="Pfam" id="PF00664">
    <property type="entry name" value="ABC_membrane"/>
    <property type="match status" value="1"/>
</dbReference>
<feature type="transmembrane region" description="Helical" evidence="7">
    <location>
        <begin position="274"/>
        <end position="296"/>
    </location>
</feature>
<feature type="domain" description="ABC transmembrane type-1" evidence="9">
    <location>
        <begin position="35"/>
        <end position="316"/>
    </location>
</feature>